<keyword evidence="12" id="KW-1185">Reference proteome</keyword>
<dbReference type="InterPro" id="IPR044121">
    <property type="entry name" value="Snu114_GTP-bd"/>
</dbReference>
<feature type="compositionally biased region" description="Acidic residues" evidence="9">
    <location>
        <begin position="25"/>
        <end position="43"/>
    </location>
</feature>
<dbReference type="Pfam" id="PF00009">
    <property type="entry name" value="GTP_EFTU"/>
    <property type="match status" value="1"/>
</dbReference>
<dbReference type="SUPFAM" id="SSF52540">
    <property type="entry name" value="P-loop containing nucleoside triphosphate hydrolases"/>
    <property type="match status" value="1"/>
</dbReference>
<protein>
    <recommendedName>
        <fullName evidence="8">SNU114 homolog</fullName>
    </recommendedName>
</protein>
<evidence type="ECO:0000256" key="3">
    <source>
        <dbReference type="ARBA" id="ARBA00022728"/>
    </source>
</evidence>
<proteinExistence type="predicted"/>
<keyword evidence="2" id="KW-0507">mRNA processing</keyword>
<evidence type="ECO:0000256" key="9">
    <source>
        <dbReference type="SAM" id="MobiDB-lite"/>
    </source>
</evidence>
<dbReference type="SUPFAM" id="SSF54211">
    <property type="entry name" value="Ribosomal protein S5 domain 2-like"/>
    <property type="match status" value="1"/>
</dbReference>
<evidence type="ECO:0000256" key="7">
    <source>
        <dbReference type="ARBA" id="ARBA00023242"/>
    </source>
</evidence>
<dbReference type="Gene3D" id="2.40.30.10">
    <property type="entry name" value="Translation factors"/>
    <property type="match status" value="1"/>
</dbReference>
<dbReference type="FunFam" id="3.30.70.240:FF:000004">
    <property type="entry name" value="116 kDa U5 small nuclear ribonucleoprotein"/>
    <property type="match status" value="1"/>
</dbReference>
<dbReference type="FunFam" id="3.30.70.870:FF:000002">
    <property type="entry name" value="Translation elongation factor 2"/>
    <property type="match status" value="1"/>
</dbReference>
<dbReference type="InterPro" id="IPR005225">
    <property type="entry name" value="Small_GTP-bd"/>
</dbReference>
<dbReference type="SMART" id="SM00889">
    <property type="entry name" value="EFG_IV"/>
    <property type="match status" value="1"/>
</dbReference>
<dbReference type="GO" id="GO:0005829">
    <property type="term" value="C:cytosol"/>
    <property type="evidence" value="ECO:0007669"/>
    <property type="project" value="TreeGrafter"/>
</dbReference>
<dbReference type="InterPro" id="IPR000640">
    <property type="entry name" value="EFG_V-like"/>
</dbReference>
<gene>
    <name evidence="11" type="ORF">F511_07215</name>
</gene>
<dbReference type="AlphaFoldDB" id="A0A2Z7AUH8"/>
<dbReference type="GO" id="GO:0030623">
    <property type="term" value="F:U5 snRNA binding"/>
    <property type="evidence" value="ECO:0007669"/>
    <property type="project" value="TreeGrafter"/>
</dbReference>
<dbReference type="OrthoDB" id="364892at2759"/>
<dbReference type="Gene3D" id="3.90.1430.10">
    <property type="entry name" value="Yeast translation eEF2 (G' domain)"/>
    <property type="match status" value="1"/>
</dbReference>
<keyword evidence="5" id="KW-0342">GTP-binding</keyword>
<evidence type="ECO:0000256" key="5">
    <source>
        <dbReference type="ARBA" id="ARBA00023134"/>
    </source>
</evidence>
<keyword evidence="3" id="KW-0747">Spliceosome</keyword>
<feature type="domain" description="Tr-type G" evidence="10">
    <location>
        <begin position="137"/>
        <end position="349"/>
    </location>
</feature>
<evidence type="ECO:0000256" key="4">
    <source>
        <dbReference type="ARBA" id="ARBA00022741"/>
    </source>
</evidence>
<dbReference type="PANTHER" id="PTHR42908:SF6">
    <property type="entry name" value="116 KDA U5 SMALL NUCLEAR RIBONUCLEOPROTEIN COMPONENT"/>
    <property type="match status" value="1"/>
</dbReference>
<dbReference type="InterPro" id="IPR014721">
    <property type="entry name" value="Ribsml_uS5_D2-typ_fold_subgr"/>
</dbReference>
<dbReference type="InterPro" id="IPR031950">
    <property type="entry name" value="EFTUD2_N"/>
</dbReference>
<dbReference type="Pfam" id="PF16004">
    <property type="entry name" value="EFTUD2"/>
    <property type="match status" value="1"/>
</dbReference>
<dbReference type="CDD" id="cd04090">
    <property type="entry name" value="EF2_II_snRNP"/>
    <property type="match status" value="1"/>
</dbReference>
<dbReference type="InterPro" id="IPR009000">
    <property type="entry name" value="Transl_B-barrel_sf"/>
</dbReference>
<dbReference type="PRINTS" id="PR00315">
    <property type="entry name" value="ELONGATNFCT"/>
</dbReference>
<reference evidence="11 12" key="1">
    <citation type="journal article" date="2015" name="Proc. Natl. Acad. Sci. U.S.A.">
        <title>The resurrection genome of Boea hygrometrica: A blueprint for survival of dehydration.</title>
        <authorList>
            <person name="Xiao L."/>
            <person name="Yang G."/>
            <person name="Zhang L."/>
            <person name="Yang X."/>
            <person name="Zhao S."/>
            <person name="Ji Z."/>
            <person name="Zhou Q."/>
            <person name="Hu M."/>
            <person name="Wang Y."/>
            <person name="Chen M."/>
            <person name="Xu Y."/>
            <person name="Jin H."/>
            <person name="Xiao X."/>
            <person name="Hu G."/>
            <person name="Bao F."/>
            <person name="Hu Y."/>
            <person name="Wan P."/>
            <person name="Li L."/>
            <person name="Deng X."/>
            <person name="Kuang T."/>
            <person name="Xiang C."/>
            <person name="Zhu J.K."/>
            <person name="Oliver M.J."/>
            <person name="He Y."/>
        </authorList>
    </citation>
    <scope>NUCLEOTIDE SEQUENCE [LARGE SCALE GENOMIC DNA]</scope>
    <source>
        <strain evidence="12">cv. XS01</strain>
    </source>
</reference>
<name>A0A2Z7AUH8_9LAMI</name>
<dbReference type="PROSITE" id="PS51722">
    <property type="entry name" value="G_TR_2"/>
    <property type="match status" value="1"/>
</dbReference>
<dbReference type="EMBL" id="KV011870">
    <property type="protein sequence ID" value="KZV25505.1"/>
    <property type="molecule type" value="Genomic_DNA"/>
</dbReference>
<dbReference type="FunFam" id="2.40.30.10:FF:000029">
    <property type="entry name" value="116 kDa U5 small nuclear ribonucleoprotein component"/>
    <property type="match status" value="1"/>
</dbReference>
<dbReference type="Gene3D" id="3.40.50.300">
    <property type="entry name" value="P-loop containing nucleotide triphosphate hydrolases"/>
    <property type="match status" value="1"/>
</dbReference>
<dbReference type="Pfam" id="PF03144">
    <property type="entry name" value="GTP_EFTU_D2"/>
    <property type="match status" value="1"/>
</dbReference>
<dbReference type="InterPro" id="IPR020568">
    <property type="entry name" value="Ribosomal_Su5_D2-typ_SF"/>
</dbReference>
<evidence type="ECO:0000256" key="1">
    <source>
        <dbReference type="ARBA" id="ARBA00004324"/>
    </source>
</evidence>
<dbReference type="CDD" id="cd01683">
    <property type="entry name" value="EF2_IV_snRNP"/>
    <property type="match status" value="1"/>
</dbReference>
<dbReference type="FunFam" id="3.40.50.300:FF:000646">
    <property type="entry name" value="U5 small nuclear ribonucleoprotein component"/>
    <property type="match status" value="1"/>
</dbReference>
<dbReference type="GO" id="GO:0000398">
    <property type="term" value="P:mRNA splicing, via spliceosome"/>
    <property type="evidence" value="ECO:0007669"/>
    <property type="project" value="TreeGrafter"/>
</dbReference>
<dbReference type="CDD" id="cd16264">
    <property type="entry name" value="snRNP_III"/>
    <property type="match status" value="1"/>
</dbReference>
<dbReference type="FunFam" id="3.90.1430.10:FF:000001">
    <property type="entry name" value="116 kDa U5 small nuclear ribonucleoprotein component"/>
    <property type="match status" value="1"/>
</dbReference>
<dbReference type="SUPFAM" id="SSF54980">
    <property type="entry name" value="EF-G C-terminal domain-like"/>
    <property type="match status" value="2"/>
</dbReference>
<evidence type="ECO:0000256" key="8">
    <source>
        <dbReference type="ARBA" id="ARBA00079027"/>
    </source>
</evidence>
<evidence type="ECO:0000256" key="2">
    <source>
        <dbReference type="ARBA" id="ARBA00022664"/>
    </source>
</evidence>
<dbReference type="Gene3D" id="3.30.230.10">
    <property type="match status" value="1"/>
</dbReference>
<dbReference type="CDD" id="cd04167">
    <property type="entry name" value="Snu114p"/>
    <property type="match status" value="1"/>
</dbReference>
<dbReference type="Pfam" id="PF00679">
    <property type="entry name" value="EFG_C"/>
    <property type="match status" value="1"/>
</dbReference>
<dbReference type="GO" id="GO:0005525">
    <property type="term" value="F:GTP binding"/>
    <property type="evidence" value="ECO:0007669"/>
    <property type="project" value="UniProtKB-KW"/>
</dbReference>
<dbReference type="InterPro" id="IPR035647">
    <property type="entry name" value="EFG_III/V"/>
</dbReference>
<dbReference type="Gene3D" id="3.30.70.870">
    <property type="entry name" value="Elongation Factor G (Translational Gtpase), domain 3"/>
    <property type="match status" value="1"/>
</dbReference>
<dbReference type="InterPro" id="IPR035655">
    <property type="entry name" value="U5-116kDa_C"/>
</dbReference>
<dbReference type="GO" id="GO:0016607">
    <property type="term" value="C:nuclear speck"/>
    <property type="evidence" value="ECO:0007669"/>
    <property type="project" value="UniProtKB-SubCell"/>
</dbReference>
<dbReference type="NCBIfam" id="TIGR00231">
    <property type="entry name" value="small_GTP"/>
    <property type="match status" value="1"/>
</dbReference>
<dbReference type="SUPFAM" id="SSF50447">
    <property type="entry name" value="Translation proteins"/>
    <property type="match status" value="1"/>
</dbReference>
<dbReference type="GO" id="GO:0003924">
    <property type="term" value="F:GTPase activity"/>
    <property type="evidence" value="ECO:0007669"/>
    <property type="project" value="InterPro"/>
</dbReference>
<accession>A0A2Z7AUH8</accession>
<evidence type="ECO:0000313" key="12">
    <source>
        <dbReference type="Proteomes" id="UP000250235"/>
    </source>
</evidence>
<dbReference type="InterPro" id="IPR005517">
    <property type="entry name" value="Transl_elong_EFG/EF2_IV"/>
</dbReference>
<evidence type="ECO:0000256" key="6">
    <source>
        <dbReference type="ARBA" id="ARBA00023187"/>
    </source>
</evidence>
<evidence type="ECO:0000313" key="11">
    <source>
        <dbReference type="EMBL" id="KZV25505.1"/>
    </source>
</evidence>
<dbReference type="SMART" id="SM00838">
    <property type="entry name" value="EFG_C"/>
    <property type="match status" value="1"/>
</dbReference>
<dbReference type="Pfam" id="PF03764">
    <property type="entry name" value="EFG_IV"/>
    <property type="match status" value="1"/>
</dbReference>
<dbReference type="InterPro" id="IPR027417">
    <property type="entry name" value="P-loop_NTPase"/>
</dbReference>
<dbReference type="InterPro" id="IPR004161">
    <property type="entry name" value="EFTu-like_2"/>
</dbReference>
<feature type="region of interest" description="Disordered" evidence="9">
    <location>
        <begin position="1"/>
        <end position="59"/>
    </location>
</feature>
<keyword evidence="4" id="KW-0547">Nucleotide-binding</keyword>
<dbReference type="Gene3D" id="3.30.70.240">
    <property type="match status" value="1"/>
</dbReference>
<dbReference type="CDD" id="cd04098">
    <property type="entry name" value="eEF2_C_snRNP"/>
    <property type="match status" value="1"/>
</dbReference>
<comment type="subcellular location">
    <subcellularLocation>
        <location evidence="1">Nucleus speckle</location>
    </subcellularLocation>
</comment>
<keyword evidence="7" id="KW-0539">Nucleus</keyword>
<dbReference type="PANTHER" id="PTHR42908">
    <property type="entry name" value="TRANSLATION ELONGATION FACTOR-RELATED"/>
    <property type="match status" value="1"/>
</dbReference>
<dbReference type="FunFam" id="3.30.230.10:FF:000009">
    <property type="entry name" value="116 kDa U5 small nuclear ribonucleoprotein component"/>
    <property type="match status" value="1"/>
</dbReference>
<dbReference type="GO" id="GO:0071007">
    <property type="term" value="C:U2-type catalytic step 2 spliceosome"/>
    <property type="evidence" value="ECO:0007669"/>
    <property type="project" value="TreeGrafter"/>
</dbReference>
<dbReference type="GO" id="GO:0046540">
    <property type="term" value="C:U4/U6 x U5 tri-snRNP complex"/>
    <property type="evidence" value="ECO:0007669"/>
    <property type="project" value="TreeGrafter"/>
</dbReference>
<keyword evidence="6" id="KW-0508">mRNA splicing</keyword>
<sequence length="988" mass="110632">MDDSLYDEFGNYIGPEIESDKGSDQEDDEEELPDRIEDEGPVSDDEHGPGKSNGWLTNAEDVDMDNQIVLAEDKKYYPTAEEVYGEEVETLVMDEDEQPLEMPIIRPVKNLKFELGVKDSSTYVSTQFLLGLMSNPSLVRNVALVGNLHHGKTTFMDMLVEQTHHISTFDHNSEKHMRYTDTRIDEQERRISIKAVPMSLVLEDSNSKSYLCNIMDTPGHVNFSDEMTAALRLADGAVLIVDAAEGVMVNTERAIRHSIQERIPIVLVINKVDRLITELKLPPKDAYHKLRHTIEVINNLITAASSTAGSVQVVDPALGNVCFASATAGWSFTLQSFAKLYVKLHGIPFDANKFALRLWGDYYFDPDTRTFKKKQPTGGVERSFVQFVLEPLYKLYSQVIGEHKKSVEATLGELGVTLSNAAYRLNVRPLLRLACSSVFGTATGFTDMLVQHVPSAKESAARKVEHIYTGPKDSAIYRSMENCDTSGPLIINVTKLYPKSDCSVFDAFGRVYSGEIMTGQTVRVLGEGYSPDDEEDMTVKEVTKLWVYQARYRIPISKAPPGSWVLIEGVDASIMKTATLCNLDYDDDVYIFRSLQFNTLPVVKTATEPLNPSELPKMVEGLRKISKSYPLAITKVEESGEHTILGTGELYLDSIMKDLRELYSEVEVKVADPVVSFCETVVESSSMKCFAETPNKKNKITMIAEPLERGLAEDIENGVVSIDWPRKKLGDFFQTKYDWDLLAARSIWAFGPDKQGPNILLDDTLSSEVDKSLLNAVKDSIVQGFQWGAREGPLCDEPIRNVKFKIVDAKIAPEPLNRGTGQIIPTARRVAYSAFLMATPRLMEPVYYIEIQTPIDCVSAIYTVLSRRRGHVTADVPQPGTPAYIVKAFLPVIESFGFETDLRYHTQGQAFCLSAFDHWAIVPGDPLDKSIVLRPLEPAPIQHLAREFMVKTRRRKGMSEDVSINKFFDEAMFVELAQQDADLHLQII</sequence>
<dbReference type="Proteomes" id="UP000250235">
    <property type="component" value="Unassembled WGS sequence"/>
</dbReference>
<evidence type="ECO:0000259" key="10">
    <source>
        <dbReference type="PROSITE" id="PS51722"/>
    </source>
</evidence>
<organism evidence="11 12">
    <name type="scientific">Dorcoceras hygrometricum</name>
    <dbReference type="NCBI Taxonomy" id="472368"/>
    <lineage>
        <taxon>Eukaryota</taxon>
        <taxon>Viridiplantae</taxon>
        <taxon>Streptophyta</taxon>
        <taxon>Embryophyta</taxon>
        <taxon>Tracheophyta</taxon>
        <taxon>Spermatophyta</taxon>
        <taxon>Magnoliopsida</taxon>
        <taxon>eudicotyledons</taxon>
        <taxon>Gunneridae</taxon>
        <taxon>Pentapetalae</taxon>
        <taxon>asterids</taxon>
        <taxon>lamiids</taxon>
        <taxon>Lamiales</taxon>
        <taxon>Gesneriaceae</taxon>
        <taxon>Didymocarpoideae</taxon>
        <taxon>Trichosporeae</taxon>
        <taxon>Loxocarpinae</taxon>
        <taxon>Dorcoceras</taxon>
    </lineage>
</organism>
<dbReference type="InterPro" id="IPR000795">
    <property type="entry name" value="T_Tr_GTP-bd_dom"/>
</dbReference>